<dbReference type="SUPFAM" id="SSF51735">
    <property type="entry name" value="NAD(P)-binding Rossmann-fold domains"/>
    <property type="match status" value="1"/>
</dbReference>
<sequence>MTRTALILGANGRFGRNIAEALARHGWNIRRFDRSKDRLTEAAMGAEVIVNAWNPAYPDWAAQVPVLTRQVIAAAKASSAAVLIPGNIYVYGEDLPPVLSPDTPHKATHPLGLIRRRMEAAYRDAGVKTIILRSGDYLDTEASGNWFDKIIAAKIGKGRLSYPGPLDHEHAWAFLPDVAEAGAQLLDDLVDLPPFSEFTFEGYTLTGAEMGQALEAALGRPVRAAEMSWLPLYLARPLWKLAKPLIEMRYLWQRPHRVDGKALAARVPGFTATPLHDALRQATGPLCQNRTSTQTSRWSEASSTASSSGPS</sequence>
<evidence type="ECO:0000256" key="1">
    <source>
        <dbReference type="SAM" id="MobiDB-lite"/>
    </source>
</evidence>
<feature type="compositionally biased region" description="Low complexity" evidence="1">
    <location>
        <begin position="296"/>
        <end position="311"/>
    </location>
</feature>
<accession>A0A975TT40</accession>
<evidence type="ECO:0000313" key="3">
    <source>
        <dbReference type="EMBL" id="QXL86878.1"/>
    </source>
</evidence>
<dbReference type="EMBL" id="JAIMBW010000001">
    <property type="protein sequence ID" value="MBY4894199.1"/>
    <property type="molecule type" value="Genomic_DNA"/>
</dbReference>
<dbReference type="RefSeq" id="WP_257893799.1">
    <property type="nucleotide sequence ID" value="NZ_JAIMBW010000001.1"/>
</dbReference>
<gene>
    <name evidence="2" type="ORF">KUL25_15685</name>
    <name evidence="3" type="ORF">KUL25_15690</name>
</gene>
<dbReference type="InterPro" id="IPR036291">
    <property type="entry name" value="NAD(P)-bd_dom_sf"/>
</dbReference>
<evidence type="ECO:0000313" key="2">
    <source>
        <dbReference type="EMBL" id="MBY4894199.1"/>
    </source>
</evidence>
<dbReference type="AlphaFoldDB" id="A0A975TT40"/>
<name>A0A975TT40_9RHOB</name>
<keyword evidence="4" id="KW-1185">Reference proteome</keyword>
<dbReference type="Proteomes" id="UP000693972">
    <property type="component" value="Unassembled WGS sequence"/>
</dbReference>
<dbReference type="Gene3D" id="3.40.50.720">
    <property type="entry name" value="NAD(P)-binding Rossmann-like Domain"/>
    <property type="match status" value="1"/>
</dbReference>
<feature type="region of interest" description="Disordered" evidence="1">
    <location>
        <begin position="287"/>
        <end position="311"/>
    </location>
</feature>
<reference evidence="3 4" key="1">
    <citation type="submission" date="2021-07" db="EMBL/GenBank/DDBJ databases">
        <title>Karlodiniumbacter phycospheric gen. nov., sp. nov., a phycosphere bacterium isolated from karlodinium veneficum.</title>
        <authorList>
            <person name="Peng Y."/>
            <person name="Jiang L."/>
            <person name="Lee J."/>
        </authorList>
    </citation>
    <scope>NUCLEOTIDE SEQUENCE</scope>
    <source>
        <strain evidence="3 4">N5</strain>
    </source>
</reference>
<organism evidence="3">
    <name type="scientific">Gymnodinialimonas phycosphaerae</name>
    <dbReference type="NCBI Taxonomy" id="2841589"/>
    <lineage>
        <taxon>Bacteria</taxon>
        <taxon>Pseudomonadati</taxon>
        <taxon>Pseudomonadota</taxon>
        <taxon>Alphaproteobacteria</taxon>
        <taxon>Rhodobacterales</taxon>
        <taxon>Paracoccaceae</taxon>
        <taxon>Gymnodinialimonas</taxon>
    </lineage>
</organism>
<protein>
    <submittedName>
        <fullName evidence="3">Epimerase</fullName>
    </submittedName>
</protein>
<dbReference type="EMBL" id="CP078073">
    <property type="protein sequence ID" value="QXL86878.1"/>
    <property type="molecule type" value="Genomic_DNA"/>
</dbReference>
<evidence type="ECO:0000313" key="4">
    <source>
        <dbReference type="Proteomes" id="UP000693972"/>
    </source>
</evidence>
<proteinExistence type="predicted"/>